<dbReference type="EMBL" id="BDDX01000012">
    <property type="protein sequence ID" value="GAT90962.1"/>
    <property type="molecule type" value="Genomic_DNA"/>
</dbReference>
<evidence type="ECO:0000313" key="4">
    <source>
        <dbReference type="Proteomes" id="UP000186588"/>
    </source>
</evidence>
<feature type="transmembrane region" description="Helical" evidence="1">
    <location>
        <begin position="34"/>
        <end position="52"/>
    </location>
</feature>
<sequence length="92" mass="10599">MNLNKKNNLVLGLEFVSYIYMSVLLWFSDSDYKKGMMFLCLMFLAGSFSRFYKFKRDISDDDIESVNKGLNRLIFVCIAAPISLTIAVVCFN</sequence>
<proteinExistence type="predicted"/>
<dbReference type="RefSeq" id="WP_094750994.1">
    <property type="nucleotide sequence ID" value="NZ_AP019008.1"/>
</dbReference>
<dbReference type="AlphaFoldDB" id="A0A1L8CIF4"/>
<feature type="transmembrane region" description="Helical" evidence="1">
    <location>
        <begin position="73"/>
        <end position="91"/>
    </location>
</feature>
<organism evidence="3 4">
    <name type="scientific">Apilactobacillus kunkeei</name>
    <dbReference type="NCBI Taxonomy" id="148814"/>
    <lineage>
        <taxon>Bacteria</taxon>
        <taxon>Bacillati</taxon>
        <taxon>Bacillota</taxon>
        <taxon>Bacilli</taxon>
        <taxon>Lactobacillales</taxon>
        <taxon>Lactobacillaceae</taxon>
        <taxon>Apilactobacillus</taxon>
    </lineage>
</organism>
<keyword evidence="1" id="KW-0812">Transmembrane</keyword>
<dbReference type="Proteomes" id="UP000186588">
    <property type="component" value="Unassembled WGS sequence"/>
</dbReference>
<protein>
    <submittedName>
        <fullName evidence="3">Uncharacterized protein</fullName>
    </submittedName>
</protein>
<keyword evidence="1" id="KW-0472">Membrane</keyword>
<dbReference type="Proteomes" id="UP000186588">
    <property type="component" value="Plasmid pKUNFF30-6"/>
</dbReference>
<reference evidence="3 4" key="1">
    <citation type="journal article" date="2016" name="Syst. Appl. Microbiol.">
        <title>Genomic characterization of a fructophilic bee symbiont Lactobacillus kunkeei reveals its niche-specific adaptation.</title>
        <authorList>
            <person name="Maeno S."/>
            <person name="Tanizawa Y."/>
            <person name="Kanesaki Y."/>
            <person name="Kubota E."/>
            <person name="Kumar H."/>
            <person name="Dicks L."/>
            <person name="Salminen S."/>
            <person name="Nakagawa J."/>
            <person name="Arita M."/>
            <person name="Endo A."/>
        </authorList>
    </citation>
    <scope>NUCLEOTIDE SEQUENCE [LARGE SCALE GENOMIC DNA]</scope>
    <source>
        <strain evidence="3 4">FF30-6</strain>
    </source>
</reference>
<gene>
    <name evidence="3" type="ORF">FF306_01082</name>
    <name evidence="2" type="ORF">FF306_p00005</name>
</gene>
<feature type="transmembrane region" description="Helical" evidence="1">
    <location>
        <begin position="9"/>
        <end position="28"/>
    </location>
</feature>
<reference evidence="4" key="3">
    <citation type="journal article" date="2020" name="Front. Microbiol.">
        <title>Kunkecin A, a New Nisin Variant Bacteriocin Produced by the Fructophilic Lactic Acid Bacterium, Apilactobacillus kunkeei FF30-6 Isolated from Honey bees.</title>
        <authorList>
            <person name="Zendo T."/>
            <person name="Ohashi C."/>
            <person name="Maeno S."/>
            <person name="Piao X."/>
            <person name="Salminen S."/>
            <person name="Sonomoto K."/>
            <person name="Endo A."/>
        </authorList>
    </citation>
    <scope>NUCLEOTIDE SEQUENCE [LARGE SCALE GENOMIC DNA]</scope>
    <source>
        <strain evidence="4">FF30-6</strain>
        <plasmid evidence="4">pKUNFF30-6</plasmid>
    </source>
</reference>
<accession>A0A1L8CIF4</accession>
<evidence type="ECO:0000256" key="1">
    <source>
        <dbReference type="SAM" id="Phobius"/>
    </source>
</evidence>
<evidence type="ECO:0000313" key="2">
    <source>
        <dbReference type="EMBL" id="BBG67184.1"/>
    </source>
</evidence>
<keyword evidence="2" id="KW-0614">Plasmid</keyword>
<reference evidence="2" key="2">
    <citation type="journal article" date="2020" name="Front">
        <title>Kunkecin A, a New Nisin Variant Bacteriocin Produced by the Fructophilic Lactic Acid Bacterium, Apilactobacillus kunkeei FF30-6 Isolated from Honey bees.</title>
        <authorList>
            <person name="Zendo T."/>
            <person name="Ohashi C."/>
            <person name="Maeno S."/>
            <person name="Piao X."/>
            <person name="Salminen S."/>
            <person name="Sonomoto K."/>
            <person name="Endo A."/>
        </authorList>
    </citation>
    <scope>NUCLEOTIDE SEQUENCE</scope>
    <source>
        <strain evidence="2">FF30-6</strain>
        <plasmid evidence="2">pKUNFF30-6</plasmid>
    </source>
</reference>
<geneLocation type="plasmid" evidence="2 4">
    <name>pKUNFF30-6</name>
</geneLocation>
<dbReference type="EMBL" id="AP019008">
    <property type="protein sequence ID" value="BBG67184.1"/>
    <property type="molecule type" value="Genomic_DNA"/>
</dbReference>
<keyword evidence="1" id="KW-1133">Transmembrane helix</keyword>
<name>A0A1L8CIF4_9LACO</name>
<evidence type="ECO:0000313" key="3">
    <source>
        <dbReference type="EMBL" id="GAT90962.1"/>
    </source>
</evidence>